<evidence type="ECO:0000259" key="4">
    <source>
        <dbReference type="Pfam" id="PF14504"/>
    </source>
</evidence>
<feature type="domain" description="CAP-associated" evidence="4">
    <location>
        <begin position="192"/>
        <end position="328"/>
    </location>
</feature>
<dbReference type="CDD" id="cd05379">
    <property type="entry name" value="CAP_bacterial"/>
    <property type="match status" value="1"/>
</dbReference>
<dbReference type="InterPro" id="IPR014044">
    <property type="entry name" value="CAP_dom"/>
</dbReference>
<feature type="domain" description="SCP" evidence="2">
    <location>
        <begin position="347"/>
        <end position="463"/>
    </location>
</feature>
<dbReference type="PANTHER" id="PTHR31157">
    <property type="entry name" value="SCP DOMAIN-CONTAINING PROTEIN"/>
    <property type="match status" value="1"/>
</dbReference>
<dbReference type="Pfam" id="PF14504">
    <property type="entry name" value="CAP_assoc_N"/>
    <property type="match status" value="1"/>
</dbReference>
<dbReference type="Pfam" id="PF07833">
    <property type="entry name" value="Cu_amine_oxidN1"/>
    <property type="match status" value="1"/>
</dbReference>
<dbReference type="RefSeq" id="WP_176010376.1">
    <property type="nucleotide sequence ID" value="NZ_CP041372.2"/>
</dbReference>
<dbReference type="InterPro" id="IPR036582">
    <property type="entry name" value="Mao_N_sf"/>
</dbReference>
<dbReference type="Proteomes" id="UP000318138">
    <property type="component" value="Chromosome"/>
</dbReference>
<dbReference type="InterPro" id="IPR035940">
    <property type="entry name" value="CAP_sf"/>
</dbReference>
<gene>
    <name evidence="5" type="ORF">FLK61_37865</name>
</gene>
<evidence type="ECO:0000256" key="1">
    <source>
        <dbReference type="SAM" id="MobiDB-lite"/>
    </source>
</evidence>
<sequence>MQSKFARRSLFRTILFVVVALVWFLPVQDILEQNSYEVDSRVLAAESVTLNGGRIENARTLIPFRSIFEEMGAEVAWNDRTRTVTAKRGNSEIVLTIDSRSAVINGSAVTLDVAPQIFGNSTYVPLRFVSESFGAEAKWDTSTRVATVIDEGKRINVTIGTPSTPTSNQQASGNVNRPPASSTTIQVSGIALGDSASKVTQSLGQPVHVSTSEYGFQWHTYHQNYREFRMIGIQQGKVVALYTNSNHLSTPEGVHIGQTKTQVRQRLGTPATYILKGNSRYQQRQSDEFELYQVDNGYMTVFYDLHLSGGHQVTAVQVIDKSVEESLRAHYGTGNQTLRQGFTRQLFDLINSDRVKFGLAPLTLNNQVSSVALAHSTDMANRSYFSHTTPEGLSPFDRMRKAGLTYYTAGENIATGQSSSIFAHQGLMNSAGHRRNLLNSTFKEVGVGVAFSSTDRPYYTQKFYTK</sequence>
<dbReference type="SUPFAM" id="SSF55383">
    <property type="entry name" value="Copper amine oxidase, domain N"/>
    <property type="match status" value="1"/>
</dbReference>
<dbReference type="InterPro" id="IPR029410">
    <property type="entry name" value="CAP_assoc"/>
</dbReference>
<dbReference type="Gene3D" id="3.30.457.10">
    <property type="entry name" value="Copper amine oxidase-like, N-terminal domain"/>
    <property type="match status" value="1"/>
</dbReference>
<dbReference type="PANTHER" id="PTHR31157:SF1">
    <property type="entry name" value="SCP DOMAIN-CONTAINING PROTEIN"/>
    <property type="match status" value="1"/>
</dbReference>
<dbReference type="InterPro" id="IPR012854">
    <property type="entry name" value="Cu_amine_oxidase-like_N"/>
</dbReference>
<feature type="domain" description="Copper amine oxidase-like N-terminal" evidence="3">
    <location>
        <begin position="55"/>
        <end position="146"/>
    </location>
</feature>
<keyword evidence="6" id="KW-1185">Reference proteome</keyword>
<dbReference type="Gene3D" id="3.40.33.10">
    <property type="entry name" value="CAP"/>
    <property type="match status" value="1"/>
</dbReference>
<proteinExistence type="predicted"/>
<evidence type="ECO:0000313" key="6">
    <source>
        <dbReference type="Proteomes" id="UP000318138"/>
    </source>
</evidence>
<dbReference type="Pfam" id="PF00188">
    <property type="entry name" value="CAP"/>
    <property type="match status" value="1"/>
</dbReference>
<accession>A0A859FGZ5</accession>
<evidence type="ECO:0000259" key="3">
    <source>
        <dbReference type="Pfam" id="PF07833"/>
    </source>
</evidence>
<protein>
    <submittedName>
        <fullName evidence="5">Copper amine oxidase</fullName>
    </submittedName>
</protein>
<evidence type="ECO:0000259" key="2">
    <source>
        <dbReference type="Pfam" id="PF00188"/>
    </source>
</evidence>
<dbReference type="EMBL" id="CP041372">
    <property type="protein sequence ID" value="QKS72397.1"/>
    <property type="molecule type" value="Genomic_DNA"/>
</dbReference>
<feature type="region of interest" description="Disordered" evidence="1">
    <location>
        <begin position="158"/>
        <end position="182"/>
    </location>
</feature>
<dbReference type="KEGG" id="psua:FLK61_37865"/>
<dbReference type="SUPFAM" id="SSF55797">
    <property type="entry name" value="PR-1-like"/>
    <property type="match status" value="1"/>
</dbReference>
<evidence type="ECO:0000313" key="5">
    <source>
        <dbReference type="EMBL" id="QKS72397.1"/>
    </source>
</evidence>
<reference evidence="6" key="1">
    <citation type="submission" date="2019-07" db="EMBL/GenBank/DDBJ databases">
        <title>Bacillus alkalisoli sp. nov. isolated from saline soil.</title>
        <authorList>
            <person name="Sun J.-Q."/>
            <person name="Xu L."/>
        </authorList>
    </citation>
    <scope>NUCLEOTIDE SEQUENCE [LARGE SCALE GENOMIC DNA]</scope>
    <source>
        <strain evidence="6">M4U3P1</strain>
    </source>
</reference>
<dbReference type="AlphaFoldDB" id="A0A859FGZ5"/>
<name>A0A859FGZ5_9BACI</name>
<organism evidence="5 6">
    <name type="scientific">Paenalkalicoccus suaedae</name>
    <dbReference type="NCBI Taxonomy" id="2592382"/>
    <lineage>
        <taxon>Bacteria</taxon>
        <taxon>Bacillati</taxon>
        <taxon>Bacillota</taxon>
        <taxon>Bacilli</taxon>
        <taxon>Bacillales</taxon>
        <taxon>Bacillaceae</taxon>
        <taxon>Paenalkalicoccus</taxon>
    </lineage>
</organism>